<organism evidence="2 3">
    <name type="scientific">Colocasia esculenta</name>
    <name type="common">Wild taro</name>
    <name type="synonym">Arum esculentum</name>
    <dbReference type="NCBI Taxonomy" id="4460"/>
    <lineage>
        <taxon>Eukaryota</taxon>
        <taxon>Viridiplantae</taxon>
        <taxon>Streptophyta</taxon>
        <taxon>Embryophyta</taxon>
        <taxon>Tracheophyta</taxon>
        <taxon>Spermatophyta</taxon>
        <taxon>Magnoliopsida</taxon>
        <taxon>Liliopsida</taxon>
        <taxon>Araceae</taxon>
        <taxon>Aroideae</taxon>
        <taxon>Colocasieae</taxon>
        <taxon>Colocasia</taxon>
    </lineage>
</organism>
<comment type="caution">
    <text evidence="2">The sequence shown here is derived from an EMBL/GenBank/DDBJ whole genome shotgun (WGS) entry which is preliminary data.</text>
</comment>
<name>A0A843XKF3_COLES</name>
<dbReference type="Proteomes" id="UP000652761">
    <property type="component" value="Unassembled WGS sequence"/>
</dbReference>
<protein>
    <submittedName>
        <fullName evidence="2">Uncharacterized protein</fullName>
    </submittedName>
</protein>
<feature type="transmembrane region" description="Helical" evidence="1">
    <location>
        <begin position="54"/>
        <end position="76"/>
    </location>
</feature>
<keyword evidence="3" id="KW-1185">Reference proteome</keyword>
<keyword evidence="1" id="KW-0812">Transmembrane</keyword>
<evidence type="ECO:0000313" key="2">
    <source>
        <dbReference type="EMBL" id="MQM19826.1"/>
    </source>
</evidence>
<keyword evidence="1" id="KW-1133">Transmembrane helix</keyword>
<dbReference type="AlphaFoldDB" id="A0A843XKF3"/>
<evidence type="ECO:0000313" key="3">
    <source>
        <dbReference type="Proteomes" id="UP000652761"/>
    </source>
</evidence>
<proteinExistence type="predicted"/>
<feature type="transmembrane region" description="Helical" evidence="1">
    <location>
        <begin position="20"/>
        <end position="42"/>
    </location>
</feature>
<sequence length="122" mass="13337">MVSTHPLMVSTLGHYSWSIFMKTGFSVSTQPLVVVPISWVSLSCGSQRGRSRRAPVCTALVLVVPPLCIQLLSLMVSTHPLMVSTLGHYSWSFFMKTGFSVSTQPLVVSTLDPVPRRPSCLT</sequence>
<accession>A0A843XKF3</accession>
<feature type="non-terminal residue" evidence="2">
    <location>
        <position position="122"/>
    </location>
</feature>
<reference evidence="2" key="1">
    <citation type="submission" date="2017-07" db="EMBL/GenBank/DDBJ databases">
        <title>Taro Niue Genome Assembly and Annotation.</title>
        <authorList>
            <person name="Atibalentja N."/>
            <person name="Keating K."/>
            <person name="Fields C.J."/>
        </authorList>
    </citation>
    <scope>NUCLEOTIDE SEQUENCE</scope>
    <source>
        <strain evidence="2">Niue_2</strain>
        <tissue evidence="2">Leaf</tissue>
    </source>
</reference>
<gene>
    <name evidence="2" type="ORF">Taro_052840</name>
</gene>
<keyword evidence="1" id="KW-0472">Membrane</keyword>
<dbReference type="EMBL" id="NMUH01009239">
    <property type="protein sequence ID" value="MQM19826.1"/>
    <property type="molecule type" value="Genomic_DNA"/>
</dbReference>
<evidence type="ECO:0000256" key="1">
    <source>
        <dbReference type="SAM" id="Phobius"/>
    </source>
</evidence>